<dbReference type="PANTHER" id="PTHR11439">
    <property type="entry name" value="GAG-POL-RELATED RETROTRANSPOSON"/>
    <property type="match status" value="1"/>
</dbReference>
<dbReference type="Pfam" id="PF22936">
    <property type="entry name" value="Pol_BBD"/>
    <property type="match status" value="1"/>
</dbReference>
<dbReference type="EMBL" id="QXFV01000195">
    <property type="protein sequence ID" value="KAE9046200.1"/>
    <property type="molecule type" value="Genomic_DNA"/>
</dbReference>
<dbReference type="PANTHER" id="PTHR11439:SF440">
    <property type="entry name" value="INTEGRASE CATALYTIC DOMAIN-CONTAINING PROTEIN"/>
    <property type="match status" value="1"/>
</dbReference>
<protein>
    <submittedName>
        <fullName evidence="5">Uncharacterized protein</fullName>
    </submittedName>
</protein>
<evidence type="ECO:0000313" key="6">
    <source>
        <dbReference type="Proteomes" id="UP000429607"/>
    </source>
</evidence>
<evidence type="ECO:0000313" key="5">
    <source>
        <dbReference type="EMBL" id="KAE9046200.1"/>
    </source>
</evidence>
<feature type="region of interest" description="Disordered" evidence="2">
    <location>
        <begin position="287"/>
        <end position="310"/>
    </location>
</feature>
<dbReference type="Pfam" id="PF14223">
    <property type="entry name" value="Retrotran_gag_2"/>
    <property type="match status" value="1"/>
</dbReference>
<feature type="region of interest" description="Disordered" evidence="2">
    <location>
        <begin position="157"/>
        <end position="195"/>
    </location>
</feature>
<dbReference type="Proteomes" id="UP000429607">
    <property type="component" value="Unassembled WGS sequence"/>
</dbReference>
<evidence type="ECO:0000259" key="3">
    <source>
        <dbReference type="Pfam" id="PF07727"/>
    </source>
</evidence>
<organism evidence="5 6">
    <name type="scientific">Phytophthora rubi</name>
    <dbReference type="NCBI Taxonomy" id="129364"/>
    <lineage>
        <taxon>Eukaryota</taxon>
        <taxon>Sar</taxon>
        <taxon>Stramenopiles</taxon>
        <taxon>Oomycota</taxon>
        <taxon>Peronosporomycetes</taxon>
        <taxon>Peronosporales</taxon>
        <taxon>Peronosporaceae</taxon>
        <taxon>Phytophthora</taxon>
    </lineage>
</organism>
<dbReference type="AlphaFoldDB" id="A0A6A3NSP0"/>
<accession>A0A6A3NSP0</accession>
<keyword evidence="1" id="KW-0645">Protease</keyword>
<reference evidence="5 6" key="1">
    <citation type="submission" date="2018-09" db="EMBL/GenBank/DDBJ databases">
        <title>Genomic investigation of the strawberry pathogen Phytophthora fragariae indicates pathogenicity is determined by transcriptional variation in three key races.</title>
        <authorList>
            <person name="Adams T.M."/>
            <person name="Armitage A.D."/>
            <person name="Sobczyk M.K."/>
            <person name="Bates H.J."/>
            <person name="Dunwell J.M."/>
            <person name="Nellist C.F."/>
            <person name="Harrison R.J."/>
        </authorList>
    </citation>
    <scope>NUCLEOTIDE SEQUENCE [LARGE SCALE GENOMIC DNA]</scope>
    <source>
        <strain evidence="5 6">SCRP249</strain>
    </source>
</reference>
<evidence type="ECO:0000256" key="2">
    <source>
        <dbReference type="SAM" id="MobiDB-lite"/>
    </source>
</evidence>
<evidence type="ECO:0000256" key="1">
    <source>
        <dbReference type="ARBA" id="ARBA00022750"/>
    </source>
</evidence>
<dbReference type="InterPro" id="IPR043502">
    <property type="entry name" value="DNA/RNA_pol_sf"/>
</dbReference>
<dbReference type="InterPro" id="IPR054722">
    <property type="entry name" value="PolX-like_BBD"/>
</dbReference>
<keyword evidence="1" id="KW-0064">Aspartyl protease</keyword>
<feature type="domain" description="Retrovirus-related Pol polyprotein from transposon TNT 1-94-like beta-barrel" evidence="4">
    <location>
        <begin position="244"/>
        <end position="287"/>
    </location>
</feature>
<comment type="caution">
    <text evidence="5">The sequence shown here is derived from an EMBL/GenBank/DDBJ whole genome shotgun (WGS) entry which is preliminary data.</text>
</comment>
<proteinExistence type="predicted"/>
<sequence>MKPENAVRRGTEEWKAADMKALAVVAKMLSPTYQSMVREAASALEAWEILRAFFVKQSLHNRVQLRKQLHEFTLSSGGDLMGHIVRFDDICSRLAAVGETMSEDEKVVILLGSLPQEYDAMVRIIEASERVTLLDAKEMLRREYEVMKKREVKEEAFRASTRGVGDRSGRRSGSGRGGDGGRRRNGGAESRRQAGSVSGEFHGKCFLCKKFGHKKAAYPQRNSASDDEFVFSATSGVSTGKAVWLLDSGASSHMTGERLDFTEYRALATSIEITVANGQRLHAVGVEQESQTRRVGTSVPLSGLDERAPSPYKDVRHHQVQMMPSGVADDVEDAHEPVRQPAEHEMEDTEMEDATVDGDAIDMDVDTPAVHDAIVPTTSESLAVPERESHSASDPPQVEFRHSDAITDTIRHAALPPATSTCRSQQIVRATRRTMAPSSDQFESSIDSRMIVTQPGSEPEPENMIVFSGGSRRALYHSDTQPRLLPSSEVVQPTREIPLLTEGSHSFDRAPSDDDNYVSGNSRGDDEPDNKRPRTDDYEMAMAAMEVPRSYNEAMSSPASAKWKEAIRREIRSHVQNHTWDLLMRPRGVKVIGNRWVFALKYDENGNVTRYKARLVALGYLQTQGIDYTHTYSPVASMNTIRVFLAVCCQRHFLIRQFDIETAFLNGDLDEDVYMEPPEGVRVPVGMVCQLRRSLYGLKQAAAVWFTTIRAVFSKLEFSQCRADPCLFVRHDRDGAAPVFIVLYVDDLLVGAQNEQLVEDVRSALAAHFTVKPLGDVKFVLGMEVNFDRKKGELIIKQEQFVARLLERFRQEDANAVRNPMVLGHDLTPDDSHARFDNKTKYRELIGSMLHIANATRPNISVAMSTLSQHLEDPREMHWRAAIKVLQYLKGTATVGIRFMKTGLSVCGLKTFSDANWGGDKASRRSSSSVLILMCGGPVVFKSKRQTTVALSSAEAEYMAMAMTTQEVVWLRFLLGEMGIKMNGPTAIHADNKSAISIAVNHGYTPRAKHIDLRAHFVRDHVEKGSIKLEYVASEDQLADYLTKPVPTPRRTKLCEASGLREMQVEGEC</sequence>
<feature type="region of interest" description="Disordered" evidence="2">
    <location>
        <begin position="500"/>
        <end position="534"/>
    </location>
</feature>
<dbReference type="SUPFAM" id="SSF56672">
    <property type="entry name" value="DNA/RNA polymerases"/>
    <property type="match status" value="1"/>
</dbReference>
<feature type="domain" description="Reverse transcriptase Ty1/copia-type" evidence="3">
    <location>
        <begin position="577"/>
        <end position="822"/>
    </location>
</feature>
<evidence type="ECO:0000259" key="4">
    <source>
        <dbReference type="Pfam" id="PF22936"/>
    </source>
</evidence>
<gene>
    <name evidence="5" type="ORF">PR001_g4667</name>
</gene>
<dbReference type="GO" id="GO:0004190">
    <property type="term" value="F:aspartic-type endopeptidase activity"/>
    <property type="evidence" value="ECO:0007669"/>
    <property type="project" value="UniProtKB-KW"/>
</dbReference>
<keyword evidence="1" id="KW-0378">Hydrolase</keyword>
<dbReference type="Pfam" id="PF07727">
    <property type="entry name" value="RVT_2"/>
    <property type="match status" value="1"/>
</dbReference>
<dbReference type="CDD" id="cd09272">
    <property type="entry name" value="RNase_HI_RT_Ty1"/>
    <property type="match status" value="1"/>
</dbReference>
<feature type="compositionally biased region" description="Basic and acidic residues" evidence="2">
    <location>
        <begin position="523"/>
        <end position="534"/>
    </location>
</feature>
<name>A0A6A3NSP0_9STRA</name>
<dbReference type="InterPro" id="IPR013103">
    <property type="entry name" value="RVT_2"/>
</dbReference>